<dbReference type="PRINTS" id="PR00032">
    <property type="entry name" value="HTHARAC"/>
</dbReference>
<feature type="domain" description="HTH araC/xylS-type" evidence="4">
    <location>
        <begin position="147"/>
        <end position="245"/>
    </location>
</feature>
<dbReference type="PANTHER" id="PTHR43280:SF2">
    <property type="entry name" value="HTH-TYPE TRANSCRIPTIONAL REGULATOR EXSA"/>
    <property type="match status" value="1"/>
</dbReference>
<keyword evidence="1" id="KW-0805">Transcription regulation</keyword>
<evidence type="ECO:0000313" key="5">
    <source>
        <dbReference type="EMBL" id="MCU7554881.1"/>
    </source>
</evidence>
<dbReference type="Pfam" id="PF12833">
    <property type="entry name" value="HTH_18"/>
    <property type="match status" value="1"/>
</dbReference>
<protein>
    <submittedName>
        <fullName evidence="5">AraC family transcriptional regulator</fullName>
    </submittedName>
</protein>
<accession>A0ABT2VNJ4</accession>
<evidence type="ECO:0000256" key="3">
    <source>
        <dbReference type="ARBA" id="ARBA00023163"/>
    </source>
</evidence>
<keyword evidence="2" id="KW-0238">DNA-binding</keyword>
<dbReference type="InterPro" id="IPR020449">
    <property type="entry name" value="Tscrpt_reg_AraC-type_HTH"/>
</dbReference>
<dbReference type="InterPro" id="IPR018060">
    <property type="entry name" value="HTH_AraC"/>
</dbReference>
<organism evidence="5 6">
    <name type="scientific">Alteromonas salexigens</name>
    <dbReference type="NCBI Taxonomy" id="2982530"/>
    <lineage>
        <taxon>Bacteria</taxon>
        <taxon>Pseudomonadati</taxon>
        <taxon>Pseudomonadota</taxon>
        <taxon>Gammaproteobacteria</taxon>
        <taxon>Alteromonadales</taxon>
        <taxon>Alteromonadaceae</taxon>
        <taxon>Alteromonas/Salinimonas group</taxon>
        <taxon>Alteromonas</taxon>
    </lineage>
</organism>
<sequence>MNNECNQLIVTGTQPQLLHVVCNDLAPYVPCTVSAFSEYTFNNDTAPPIMAYVMSDLSKKHHYNIAMLKHKGCVHLTVFAEHATVPTMCELLRSHVDDIELLPLHPAQCERLQDVILPRIGCDSDAYTHTSLDIQSLLSVQCAINFEEIVQLVEEHFCAKLTLAKVASQLNLSPSRVSHLFKDVCGIGFRHYLTCRRLEEAETLLANPRANITSVAFELGFSSPSHFCKAFKETFGLTPRSYMAGNRQFSLDERFTRYQRLRLTILPNIIRLAHPVVPAHRTQMHSVG</sequence>
<dbReference type="PROSITE" id="PS00041">
    <property type="entry name" value="HTH_ARAC_FAMILY_1"/>
    <property type="match status" value="1"/>
</dbReference>
<evidence type="ECO:0000256" key="2">
    <source>
        <dbReference type="ARBA" id="ARBA00023125"/>
    </source>
</evidence>
<evidence type="ECO:0000256" key="1">
    <source>
        <dbReference type="ARBA" id="ARBA00023015"/>
    </source>
</evidence>
<dbReference type="Proteomes" id="UP001209257">
    <property type="component" value="Unassembled WGS sequence"/>
</dbReference>
<keyword evidence="6" id="KW-1185">Reference proteome</keyword>
<evidence type="ECO:0000259" key="4">
    <source>
        <dbReference type="PROSITE" id="PS01124"/>
    </source>
</evidence>
<name>A0ABT2VNJ4_9ALTE</name>
<dbReference type="SMART" id="SM00342">
    <property type="entry name" value="HTH_ARAC"/>
    <property type="match status" value="1"/>
</dbReference>
<dbReference type="EMBL" id="JAOTJC010000008">
    <property type="protein sequence ID" value="MCU7554881.1"/>
    <property type="molecule type" value="Genomic_DNA"/>
</dbReference>
<comment type="caution">
    <text evidence="5">The sequence shown here is derived from an EMBL/GenBank/DDBJ whole genome shotgun (WGS) entry which is preliminary data.</text>
</comment>
<dbReference type="PROSITE" id="PS01124">
    <property type="entry name" value="HTH_ARAC_FAMILY_2"/>
    <property type="match status" value="1"/>
</dbReference>
<gene>
    <name evidence="5" type="ORF">OCL06_09745</name>
</gene>
<reference evidence="6" key="1">
    <citation type="submission" date="2023-07" db="EMBL/GenBank/DDBJ databases">
        <title>Study on multiphase classification of strain Alteromonas salexigens isolated from the Yellow Sea.</title>
        <authorList>
            <person name="Sun L."/>
        </authorList>
    </citation>
    <scope>NUCLEOTIDE SEQUENCE [LARGE SCALE GENOMIC DNA]</scope>
    <source>
        <strain evidence="6">ASW11-19</strain>
    </source>
</reference>
<dbReference type="InterPro" id="IPR018062">
    <property type="entry name" value="HTH_AraC-typ_CS"/>
</dbReference>
<dbReference type="InterPro" id="IPR009057">
    <property type="entry name" value="Homeodomain-like_sf"/>
</dbReference>
<dbReference type="SUPFAM" id="SSF46689">
    <property type="entry name" value="Homeodomain-like"/>
    <property type="match status" value="2"/>
</dbReference>
<dbReference type="RefSeq" id="WP_262993992.1">
    <property type="nucleotide sequence ID" value="NZ_JAOTJC010000008.1"/>
</dbReference>
<dbReference type="Gene3D" id="1.10.10.60">
    <property type="entry name" value="Homeodomain-like"/>
    <property type="match status" value="2"/>
</dbReference>
<evidence type="ECO:0000313" key="6">
    <source>
        <dbReference type="Proteomes" id="UP001209257"/>
    </source>
</evidence>
<proteinExistence type="predicted"/>
<dbReference type="PANTHER" id="PTHR43280">
    <property type="entry name" value="ARAC-FAMILY TRANSCRIPTIONAL REGULATOR"/>
    <property type="match status" value="1"/>
</dbReference>
<keyword evidence="3" id="KW-0804">Transcription</keyword>